<feature type="transmembrane region" description="Helical" evidence="7">
    <location>
        <begin position="168"/>
        <end position="188"/>
    </location>
</feature>
<dbReference type="InterPro" id="IPR036259">
    <property type="entry name" value="MFS_trans_sf"/>
</dbReference>
<keyword evidence="3 7" id="KW-0812">Transmembrane</keyword>
<dbReference type="GO" id="GO:0016020">
    <property type="term" value="C:membrane"/>
    <property type="evidence" value="ECO:0007669"/>
    <property type="project" value="UniProtKB-SubCell"/>
</dbReference>
<dbReference type="GO" id="GO:0022857">
    <property type="term" value="F:transmembrane transporter activity"/>
    <property type="evidence" value="ECO:0007669"/>
    <property type="project" value="InterPro"/>
</dbReference>
<feature type="transmembrane region" description="Helical" evidence="7">
    <location>
        <begin position="424"/>
        <end position="445"/>
    </location>
</feature>
<dbReference type="EMBL" id="JAPDRN010000044">
    <property type="protein sequence ID" value="KAJ9633611.1"/>
    <property type="molecule type" value="Genomic_DNA"/>
</dbReference>
<feature type="transmembrane region" description="Helical" evidence="7">
    <location>
        <begin position="457"/>
        <end position="480"/>
    </location>
</feature>
<dbReference type="InterPro" id="IPR011701">
    <property type="entry name" value="MFS"/>
</dbReference>
<feature type="domain" description="Major facilitator superfamily (MFS) profile" evidence="8">
    <location>
        <begin position="80"/>
        <end position="510"/>
    </location>
</feature>
<dbReference type="PANTHER" id="PTHR23511">
    <property type="entry name" value="SYNAPTIC VESICLE GLYCOPROTEIN 2"/>
    <property type="match status" value="1"/>
</dbReference>
<evidence type="ECO:0000313" key="9">
    <source>
        <dbReference type="EMBL" id="KAJ9633611.1"/>
    </source>
</evidence>
<feature type="transmembrane region" description="Helical" evidence="7">
    <location>
        <begin position="330"/>
        <end position="349"/>
    </location>
</feature>
<evidence type="ECO:0000256" key="5">
    <source>
        <dbReference type="ARBA" id="ARBA00023136"/>
    </source>
</evidence>
<evidence type="ECO:0000256" key="4">
    <source>
        <dbReference type="ARBA" id="ARBA00022989"/>
    </source>
</evidence>
<dbReference type="PROSITE" id="PS50850">
    <property type="entry name" value="MFS"/>
    <property type="match status" value="1"/>
</dbReference>
<dbReference type="SUPFAM" id="SSF103473">
    <property type="entry name" value="MFS general substrate transporter"/>
    <property type="match status" value="1"/>
</dbReference>
<dbReference type="AlphaFoldDB" id="A0AA39CXI5"/>
<reference evidence="9" key="1">
    <citation type="submission" date="2022-10" db="EMBL/GenBank/DDBJ databases">
        <title>Culturing micro-colonial fungi from biological soil crusts in the Mojave desert and describing Neophaeococcomyces mojavensis, and introducing the new genera and species Taxawa tesnikishii.</title>
        <authorList>
            <person name="Kurbessoian T."/>
            <person name="Stajich J.E."/>
        </authorList>
    </citation>
    <scope>NUCLEOTIDE SEQUENCE</scope>
    <source>
        <strain evidence="9">TK_35</strain>
    </source>
</reference>
<gene>
    <name evidence="9" type="primary">FGR2_3</name>
    <name evidence="9" type="ORF">H2204_006817</name>
</gene>
<feature type="transmembrane region" description="Helical" evidence="7">
    <location>
        <begin position="146"/>
        <end position="162"/>
    </location>
</feature>
<organism evidence="9 10">
    <name type="scientific">Knufia peltigerae</name>
    <dbReference type="NCBI Taxonomy" id="1002370"/>
    <lineage>
        <taxon>Eukaryota</taxon>
        <taxon>Fungi</taxon>
        <taxon>Dikarya</taxon>
        <taxon>Ascomycota</taxon>
        <taxon>Pezizomycotina</taxon>
        <taxon>Eurotiomycetes</taxon>
        <taxon>Chaetothyriomycetidae</taxon>
        <taxon>Chaetothyriales</taxon>
        <taxon>Trichomeriaceae</taxon>
        <taxon>Knufia</taxon>
    </lineage>
</organism>
<feature type="transmembrane region" description="Helical" evidence="7">
    <location>
        <begin position="399"/>
        <end position="418"/>
    </location>
</feature>
<sequence length="515" mass="56822">MDENIFDKSDGMERSFEKGTDREHHAGLHDDVDHLGDASNIEIESEEAQIFSMREIDPVLDAKMRLVNKTMDEIGWTPMHLKLFFLNGFGYSADSLILALQAVTASQAALEFRPSFAYALNVAVYTGMLVGVLVWGLGADIIGRRFAFNVSLFSSSVFAIVAGSSPNWVVLAVFVSLAAFGAGGNLVLDTTVFLEYLPSNKQWLITLMACWWGLAYDATTCTKENNMGWRYIWYGNGGLVMLCSILRVTVIRLRETPKYLLTKGDDAAVVKTFQDIAQKYNRPCHLTLEALDSLGRITSTYGNSRYGFNELWAHICGLFVTKKLALSTTMIWLSWLLIGLAYPLFYVFLPDYLATRGAQTGQSGPYYQWRNYMLSSVAGIFGPVAAGFMCNLKVLGRRYTMAIGALITMAFFFAYTAVRTPAQNVGLSCAISFSLNIYYGTLYAYTPESLPSAHRATGNGIAVAFNRVMGLVSSFVAAYGNTATSVPIFVCAGLYVVMAFVAVMFPFEPYGKQAM</sequence>
<dbReference type="Gene3D" id="1.20.1250.20">
    <property type="entry name" value="MFS general substrate transporter like domains"/>
    <property type="match status" value="1"/>
</dbReference>
<dbReference type="Pfam" id="PF07690">
    <property type="entry name" value="MFS_1"/>
    <property type="match status" value="1"/>
</dbReference>
<feature type="transmembrane region" description="Helical" evidence="7">
    <location>
        <begin position="486"/>
        <end position="507"/>
    </location>
</feature>
<feature type="transmembrane region" description="Helical" evidence="7">
    <location>
        <begin position="83"/>
        <end position="104"/>
    </location>
</feature>
<dbReference type="PANTHER" id="PTHR23511:SF4">
    <property type="entry name" value="MAJOR FACILITATOR SUPERFAMILY (MFS) PROFILE DOMAIN-CONTAINING PROTEIN"/>
    <property type="match status" value="1"/>
</dbReference>
<comment type="subcellular location">
    <subcellularLocation>
        <location evidence="1">Membrane</location>
        <topology evidence="1">Multi-pass membrane protein</topology>
    </subcellularLocation>
</comment>
<keyword evidence="4 7" id="KW-1133">Transmembrane helix</keyword>
<keyword evidence="5 7" id="KW-0472">Membrane</keyword>
<dbReference type="InterPro" id="IPR020846">
    <property type="entry name" value="MFS_dom"/>
</dbReference>
<keyword evidence="2" id="KW-0813">Transport</keyword>
<keyword evidence="10" id="KW-1185">Reference proteome</keyword>
<dbReference type="Proteomes" id="UP001172681">
    <property type="component" value="Unassembled WGS sequence"/>
</dbReference>
<comment type="caution">
    <text evidence="9">The sequence shown here is derived from an EMBL/GenBank/DDBJ whole genome shotgun (WGS) entry which is preliminary data.</text>
</comment>
<proteinExistence type="predicted"/>
<evidence type="ECO:0000256" key="6">
    <source>
        <dbReference type="SAM" id="MobiDB-lite"/>
    </source>
</evidence>
<feature type="transmembrane region" description="Helical" evidence="7">
    <location>
        <begin position="116"/>
        <end position="139"/>
    </location>
</feature>
<evidence type="ECO:0000259" key="8">
    <source>
        <dbReference type="PROSITE" id="PS50850"/>
    </source>
</evidence>
<accession>A0AA39CXI5</accession>
<evidence type="ECO:0000256" key="7">
    <source>
        <dbReference type="SAM" id="Phobius"/>
    </source>
</evidence>
<protein>
    <submittedName>
        <fullName evidence="9">Major Facilitator Super</fullName>
    </submittedName>
</protein>
<evidence type="ECO:0000256" key="1">
    <source>
        <dbReference type="ARBA" id="ARBA00004141"/>
    </source>
</evidence>
<evidence type="ECO:0000256" key="2">
    <source>
        <dbReference type="ARBA" id="ARBA00022448"/>
    </source>
</evidence>
<evidence type="ECO:0000313" key="10">
    <source>
        <dbReference type="Proteomes" id="UP001172681"/>
    </source>
</evidence>
<name>A0AA39CXI5_9EURO</name>
<evidence type="ECO:0000256" key="3">
    <source>
        <dbReference type="ARBA" id="ARBA00022692"/>
    </source>
</evidence>
<feature type="transmembrane region" description="Helical" evidence="7">
    <location>
        <begin position="231"/>
        <end position="250"/>
    </location>
</feature>
<feature type="transmembrane region" description="Helical" evidence="7">
    <location>
        <begin position="369"/>
        <end position="392"/>
    </location>
</feature>
<feature type="region of interest" description="Disordered" evidence="6">
    <location>
        <begin position="1"/>
        <end position="33"/>
    </location>
</feature>